<name>A0AA47MWX4_MERPO</name>
<sequence length="279" mass="32013">MSVGDTTSRRTLLRLLQGQHRGHALNLSLNVEKTKEIVVDFRRASTQPPPLTINGAAVERVSSTKLLGVHLTEDLSWSCNTASLARKAQQRLYFLRRLRRARAPVPIMHTFFPWNHRENLDCCITVWYGCTASCRKTLQRTLRAAEKIIGAPLQHIYRIRLASKALSIAGDPTHPNHCFFSLLPSGRRMRSLRARTSRLRDRFIHQAIRMLNSLPALPPFPLCPLPSHNLDTDPPSPLHARTKWHQPLYRLLQNQLHCVQSTVYTTVYTRKLHLKTKHL</sequence>
<keyword evidence="3" id="KW-1185">Reference proteome</keyword>
<dbReference type="InterPro" id="IPR015095">
    <property type="entry name" value="AlkB_hom8_N"/>
</dbReference>
<protein>
    <recommendedName>
        <fullName evidence="1">Alkylated DNA repair protein AlkB homologue 8 N-terminal domain-containing protein</fullName>
    </recommendedName>
</protein>
<dbReference type="GO" id="GO:0008168">
    <property type="term" value="F:methyltransferase activity"/>
    <property type="evidence" value="ECO:0007669"/>
    <property type="project" value="InterPro"/>
</dbReference>
<dbReference type="AlphaFoldDB" id="A0AA47MWX4"/>
<organism evidence="2 3">
    <name type="scientific">Merluccius polli</name>
    <name type="common">Benguela hake</name>
    <name type="synonym">Merluccius cadenati</name>
    <dbReference type="NCBI Taxonomy" id="89951"/>
    <lineage>
        <taxon>Eukaryota</taxon>
        <taxon>Metazoa</taxon>
        <taxon>Chordata</taxon>
        <taxon>Craniata</taxon>
        <taxon>Vertebrata</taxon>
        <taxon>Euteleostomi</taxon>
        <taxon>Actinopterygii</taxon>
        <taxon>Neopterygii</taxon>
        <taxon>Teleostei</taxon>
        <taxon>Neoteleostei</taxon>
        <taxon>Acanthomorphata</taxon>
        <taxon>Zeiogadaria</taxon>
        <taxon>Gadariae</taxon>
        <taxon>Gadiformes</taxon>
        <taxon>Gadoidei</taxon>
        <taxon>Merlucciidae</taxon>
        <taxon>Merluccius</taxon>
    </lineage>
</organism>
<feature type="domain" description="Alkylated DNA repair protein AlkB homologue 8 N-terminal" evidence="1">
    <location>
        <begin position="77"/>
        <end position="111"/>
    </location>
</feature>
<gene>
    <name evidence="2" type="ORF">N1851_012946</name>
</gene>
<comment type="caution">
    <text evidence="2">The sequence shown here is derived from an EMBL/GenBank/DDBJ whole genome shotgun (WGS) entry which is preliminary data.</text>
</comment>
<evidence type="ECO:0000259" key="1">
    <source>
        <dbReference type="Pfam" id="PF09004"/>
    </source>
</evidence>
<dbReference type="Proteomes" id="UP001174136">
    <property type="component" value="Unassembled WGS sequence"/>
</dbReference>
<dbReference type="EMBL" id="JAOPHQ010002294">
    <property type="protein sequence ID" value="KAK0147579.1"/>
    <property type="molecule type" value="Genomic_DNA"/>
</dbReference>
<proteinExistence type="predicted"/>
<evidence type="ECO:0000313" key="2">
    <source>
        <dbReference type="EMBL" id="KAK0147579.1"/>
    </source>
</evidence>
<dbReference type="Pfam" id="PF09004">
    <property type="entry name" value="ALKBH8_N"/>
    <property type="match status" value="1"/>
</dbReference>
<accession>A0AA47MWX4</accession>
<evidence type="ECO:0000313" key="3">
    <source>
        <dbReference type="Proteomes" id="UP001174136"/>
    </source>
</evidence>
<reference evidence="2" key="1">
    <citation type="journal article" date="2023" name="Front. Mar. Sci.">
        <title>A new Merluccius polli reference genome to investigate the effects of global change in West African waters.</title>
        <authorList>
            <person name="Mateo J.L."/>
            <person name="Blanco-Fernandez C."/>
            <person name="Garcia-Vazquez E."/>
            <person name="Machado-Schiaffino G."/>
        </authorList>
    </citation>
    <scope>NUCLEOTIDE SEQUENCE</scope>
    <source>
        <strain evidence="2">C29</strain>
        <tissue evidence="2">Fin</tissue>
    </source>
</reference>
<dbReference type="GO" id="GO:0016706">
    <property type="term" value="F:2-oxoglutarate-dependent dioxygenase activity"/>
    <property type="evidence" value="ECO:0007669"/>
    <property type="project" value="InterPro"/>
</dbReference>